<evidence type="ECO:0000313" key="1">
    <source>
        <dbReference type="EMBL" id="GAI88508.1"/>
    </source>
</evidence>
<feature type="non-terminal residue" evidence="1">
    <location>
        <position position="43"/>
    </location>
</feature>
<reference evidence="1" key="1">
    <citation type="journal article" date="2014" name="Front. Microbiol.">
        <title>High frequency of phylogenetically diverse reductive dehalogenase-homologous genes in deep subseafloor sedimentary metagenomes.</title>
        <authorList>
            <person name="Kawai M."/>
            <person name="Futagami T."/>
            <person name="Toyoda A."/>
            <person name="Takaki Y."/>
            <person name="Nishi S."/>
            <person name="Hori S."/>
            <person name="Arai W."/>
            <person name="Tsubouchi T."/>
            <person name="Morono Y."/>
            <person name="Uchiyama I."/>
            <person name="Ito T."/>
            <person name="Fujiyama A."/>
            <person name="Inagaki F."/>
            <person name="Takami H."/>
        </authorList>
    </citation>
    <scope>NUCLEOTIDE SEQUENCE</scope>
    <source>
        <strain evidence="1">Expedition CK06-06</strain>
    </source>
</reference>
<protein>
    <recommendedName>
        <fullName evidence="2">DUF2283 domain-containing protein</fullName>
    </recommendedName>
</protein>
<name>X1S6J4_9ZZZZ</name>
<sequence length="43" mass="4968">MDFSFDKVANTLYIRFSLEEILNSDEISEGIIIDYGKEKGRIP</sequence>
<organism evidence="1">
    <name type="scientific">marine sediment metagenome</name>
    <dbReference type="NCBI Taxonomy" id="412755"/>
    <lineage>
        <taxon>unclassified sequences</taxon>
        <taxon>metagenomes</taxon>
        <taxon>ecological metagenomes</taxon>
    </lineage>
</organism>
<dbReference type="AlphaFoldDB" id="X1S6J4"/>
<dbReference type="EMBL" id="BARW01024047">
    <property type="protein sequence ID" value="GAI88508.1"/>
    <property type="molecule type" value="Genomic_DNA"/>
</dbReference>
<proteinExistence type="predicted"/>
<evidence type="ECO:0008006" key="2">
    <source>
        <dbReference type="Google" id="ProtNLM"/>
    </source>
</evidence>
<dbReference type="InterPro" id="IPR019270">
    <property type="entry name" value="DUF2283"/>
</dbReference>
<gene>
    <name evidence="1" type="ORF">S12H4_39731</name>
</gene>
<dbReference type="Pfam" id="PF10049">
    <property type="entry name" value="DUF2283"/>
    <property type="match status" value="1"/>
</dbReference>
<comment type="caution">
    <text evidence="1">The sequence shown here is derived from an EMBL/GenBank/DDBJ whole genome shotgun (WGS) entry which is preliminary data.</text>
</comment>
<accession>X1S6J4</accession>